<dbReference type="Proteomes" id="UP001434883">
    <property type="component" value="Unassembled WGS sequence"/>
</dbReference>
<accession>A0ABV0RJ57</accession>
<reference evidence="1 2" key="1">
    <citation type="submission" date="2021-06" db="EMBL/GenBank/DDBJ databases">
        <authorList>
            <person name="Palmer J.M."/>
        </authorList>
    </citation>
    <scope>NUCLEOTIDE SEQUENCE [LARGE SCALE GENOMIC DNA]</scope>
    <source>
        <strain evidence="1 2">XC_2019</strain>
        <tissue evidence="1">Muscle</tissue>
    </source>
</reference>
<comment type="caution">
    <text evidence="1">The sequence shown here is derived from an EMBL/GenBank/DDBJ whole genome shotgun (WGS) entry which is preliminary data.</text>
</comment>
<keyword evidence="2" id="KW-1185">Reference proteome</keyword>
<sequence>MRWSWRRVDNSFRFSRTVFPSKEEETGVEMKLLPSAGGLLDSLEGPNLAPMERVARDVHEVMLNMTTRSPGALLKAH</sequence>
<organism evidence="1 2">
    <name type="scientific">Xenoophorus captivus</name>
    <dbReference type="NCBI Taxonomy" id="1517983"/>
    <lineage>
        <taxon>Eukaryota</taxon>
        <taxon>Metazoa</taxon>
        <taxon>Chordata</taxon>
        <taxon>Craniata</taxon>
        <taxon>Vertebrata</taxon>
        <taxon>Euteleostomi</taxon>
        <taxon>Actinopterygii</taxon>
        <taxon>Neopterygii</taxon>
        <taxon>Teleostei</taxon>
        <taxon>Neoteleostei</taxon>
        <taxon>Acanthomorphata</taxon>
        <taxon>Ovalentaria</taxon>
        <taxon>Atherinomorphae</taxon>
        <taxon>Cyprinodontiformes</taxon>
        <taxon>Goodeidae</taxon>
        <taxon>Xenoophorus</taxon>
    </lineage>
</organism>
<evidence type="ECO:0000313" key="1">
    <source>
        <dbReference type="EMBL" id="MEQ2208001.1"/>
    </source>
</evidence>
<protein>
    <submittedName>
        <fullName evidence="1">Uncharacterized protein</fullName>
    </submittedName>
</protein>
<name>A0ABV0RJ57_9TELE</name>
<dbReference type="EMBL" id="JAHRIN010047155">
    <property type="protein sequence ID" value="MEQ2208001.1"/>
    <property type="molecule type" value="Genomic_DNA"/>
</dbReference>
<evidence type="ECO:0000313" key="2">
    <source>
        <dbReference type="Proteomes" id="UP001434883"/>
    </source>
</evidence>
<proteinExistence type="predicted"/>
<gene>
    <name evidence="1" type="ORF">XENOCAPTIV_022860</name>
</gene>